<evidence type="ECO:0000256" key="3">
    <source>
        <dbReference type="ARBA" id="ARBA00023159"/>
    </source>
</evidence>
<evidence type="ECO:0000256" key="5">
    <source>
        <dbReference type="ARBA" id="ARBA00039227"/>
    </source>
</evidence>
<dbReference type="SMART" id="SM00344">
    <property type="entry name" value="HTH_ASNC"/>
    <property type="match status" value="1"/>
</dbReference>
<gene>
    <name evidence="7" type="ORF">AAIA72_15065</name>
</gene>
<dbReference type="KEGG" id="tcd:AAIA72_15065"/>
<dbReference type="SUPFAM" id="SSF54909">
    <property type="entry name" value="Dimeric alpha+beta barrel"/>
    <property type="match status" value="1"/>
</dbReference>
<dbReference type="PANTHER" id="PTHR30154:SF0">
    <property type="entry name" value="LEUCINE-RESPONSIVE REGULATORY PROTEIN"/>
    <property type="match status" value="1"/>
</dbReference>
<evidence type="ECO:0000256" key="1">
    <source>
        <dbReference type="ARBA" id="ARBA00023015"/>
    </source>
</evidence>
<dbReference type="Gene3D" id="3.30.70.920">
    <property type="match status" value="1"/>
</dbReference>
<dbReference type="GO" id="GO:0005829">
    <property type="term" value="C:cytosol"/>
    <property type="evidence" value="ECO:0007669"/>
    <property type="project" value="TreeGrafter"/>
</dbReference>
<sequence length="162" mass="18520">MTLKTIDRIDLAILRELQANARITNAELSRRVNLSPSPCLERVRRLEEKGYIRGYHAHLNARRLKTNLVVFIEISLERTAPGIFADFKAAAARIPEVQECHLISGNFDYLIKARVADMDAYRHFLGETILALPHVRESRSYVVMETVKETLNIPLPREPEDG</sequence>
<dbReference type="InterPro" id="IPR019887">
    <property type="entry name" value="Tscrpt_reg_AsnC/Lrp_C"/>
</dbReference>
<dbReference type="EMBL" id="CP154858">
    <property type="protein sequence ID" value="XDT72099.1"/>
    <property type="molecule type" value="Genomic_DNA"/>
</dbReference>
<dbReference type="AlphaFoldDB" id="A0AB39UUQ4"/>
<accession>A0AB39UUQ4</accession>
<protein>
    <recommendedName>
        <fullName evidence="5">Leucine-responsive regulatory protein</fullName>
    </recommendedName>
</protein>
<dbReference type="SUPFAM" id="SSF46785">
    <property type="entry name" value="Winged helix' DNA-binding domain"/>
    <property type="match status" value="1"/>
</dbReference>
<evidence type="ECO:0000256" key="2">
    <source>
        <dbReference type="ARBA" id="ARBA00023125"/>
    </source>
</evidence>
<keyword evidence="4" id="KW-0804">Transcription</keyword>
<dbReference type="RefSeq" id="WP_369601114.1">
    <property type="nucleotide sequence ID" value="NZ_CP154858.1"/>
</dbReference>
<feature type="domain" description="HTH asnC-type" evidence="6">
    <location>
        <begin position="6"/>
        <end position="69"/>
    </location>
</feature>
<dbReference type="GO" id="GO:0006524">
    <property type="term" value="P:alanine catabolic process"/>
    <property type="evidence" value="ECO:0007669"/>
    <property type="project" value="TreeGrafter"/>
</dbReference>
<evidence type="ECO:0000256" key="4">
    <source>
        <dbReference type="ARBA" id="ARBA00023163"/>
    </source>
</evidence>
<dbReference type="InterPro" id="IPR011991">
    <property type="entry name" value="ArsR-like_HTH"/>
</dbReference>
<evidence type="ECO:0000313" key="7">
    <source>
        <dbReference type="EMBL" id="XDT72099.1"/>
    </source>
</evidence>
<dbReference type="InterPro" id="IPR036388">
    <property type="entry name" value="WH-like_DNA-bd_sf"/>
</dbReference>
<keyword evidence="3" id="KW-0010">Activator</keyword>
<reference evidence="7" key="1">
    <citation type="submission" date="2024-05" db="EMBL/GenBank/DDBJ databases">
        <title>Genome sequencing of novel strain.</title>
        <authorList>
            <person name="Ganbat D."/>
            <person name="Ganbat S."/>
            <person name="Lee S.-J."/>
        </authorList>
    </citation>
    <scope>NUCLEOTIDE SEQUENCE</scope>
    <source>
        <strain evidence="7">SMD15-11</strain>
    </source>
</reference>
<dbReference type="InterPro" id="IPR019885">
    <property type="entry name" value="Tscrpt_reg_HTH_AsnC-type_CS"/>
</dbReference>
<dbReference type="PANTHER" id="PTHR30154">
    <property type="entry name" value="LEUCINE-RESPONSIVE REGULATORY PROTEIN"/>
    <property type="match status" value="1"/>
</dbReference>
<dbReference type="Pfam" id="PF13412">
    <property type="entry name" value="HTH_24"/>
    <property type="match status" value="1"/>
</dbReference>
<evidence type="ECO:0000259" key="6">
    <source>
        <dbReference type="PROSITE" id="PS50956"/>
    </source>
</evidence>
<dbReference type="InterPro" id="IPR011008">
    <property type="entry name" value="Dimeric_a/b-barrel"/>
</dbReference>
<dbReference type="Pfam" id="PF01037">
    <property type="entry name" value="AsnC_trans_reg"/>
    <property type="match status" value="1"/>
</dbReference>
<dbReference type="CDD" id="cd00090">
    <property type="entry name" value="HTH_ARSR"/>
    <property type="match status" value="1"/>
</dbReference>
<dbReference type="InterPro" id="IPR000485">
    <property type="entry name" value="AsnC-type_HTH_dom"/>
</dbReference>
<proteinExistence type="predicted"/>
<dbReference type="GO" id="GO:0006355">
    <property type="term" value="P:regulation of DNA-templated transcription"/>
    <property type="evidence" value="ECO:0007669"/>
    <property type="project" value="UniProtKB-ARBA"/>
</dbReference>
<keyword evidence="1" id="KW-0805">Transcription regulation</keyword>
<name>A0AB39UUQ4_9GAMM</name>
<dbReference type="InterPro" id="IPR036390">
    <property type="entry name" value="WH_DNA-bd_sf"/>
</dbReference>
<dbReference type="PRINTS" id="PR00033">
    <property type="entry name" value="HTHASNC"/>
</dbReference>
<keyword evidence="2" id="KW-0238">DNA-binding</keyword>
<dbReference type="Gene3D" id="1.10.10.10">
    <property type="entry name" value="Winged helix-like DNA-binding domain superfamily/Winged helix DNA-binding domain"/>
    <property type="match status" value="1"/>
</dbReference>
<dbReference type="GO" id="GO:0043201">
    <property type="term" value="P:response to L-leucine"/>
    <property type="evidence" value="ECO:0007669"/>
    <property type="project" value="TreeGrafter"/>
</dbReference>
<organism evidence="7">
    <name type="scientific">Thermohahella caldifontis</name>
    <dbReference type="NCBI Taxonomy" id="3142973"/>
    <lineage>
        <taxon>Bacteria</taxon>
        <taxon>Pseudomonadati</taxon>
        <taxon>Pseudomonadota</taxon>
        <taxon>Gammaproteobacteria</taxon>
        <taxon>Oceanospirillales</taxon>
        <taxon>Hahellaceae</taxon>
        <taxon>Thermohahella</taxon>
    </lineage>
</organism>
<dbReference type="InterPro" id="IPR019888">
    <property type="entry name" value="Tscrpt_reg_AsnC-like"/>
</dbReference>
<dbReference type="FunFam" id="1.10.10.10:FF:000186">
    <property type="entry name" value="AsnC family transcriptional regulator"/>
    <property type="match status" value="1"/>
</dbReference>
<dbReference type="PROSITE" id="PS00519">
    <property type="entry name" value="HTH_ASNC_1"/>
    <property type="match status" value="1"/>
</dbReference>
<dbReference type="PROSITE" id="PS50956">
    <property type="entry name" value="HTH_ASNC_2"/>
    <property type="match status" value="1"/>
</dbReference>
<dbReference type="GO" id="GO:0043565">
    <property type="term" value="F:sequence-specific DNA binding"/>
    <property type="evidence" value="ECO:0007669"/>
    <property type="project" value="InterPro"/>
</dbReference>